<keyword evidence="2" id="KW-0732">Signal</keyword>
<evidence type="ECO:0000256" key="2">
    <source>
        <dbReference type="SAM" id="SignalP"/>
    </source>
</evidence>
<dbReference type="Gene3D" id="1.10.225.10">
    <property type="entry name" value="Saposin-like"/>
    <property type="match status" value="1"/>
</dbReference>
<accession>A0A9D3SMC4</accession>
<dbReference type="EMBL" id="JAHKSW010000009">
    <property type="protein sequence ID" value="KAG7328670.1"/>
    <property type="molecule type" value="Genomic_DNA"/>
</dbReference>
<evidence type="ECO:0000256" key="1">
    <source>
        <dbReference type="ARBA" id="ARBA00023157"/>
    </source>
</evidence>
<name>A0A9D3SMC4_9TELE</name>
<dbReference type="Pfam" id="PF05184">
    <property type="entry name" value="SapB_1"/>
    <property type="match status" value="1"/>
</dbReference>
<dbReference type="SUPFAM" id="SSF47862">
    <property type="entry name" value="Saposin"/>
    <property type="match status" value="1"/>
</dbReference>
<dbReference type="GO" id="GO:0031640">
    <property type="term" value="P:killing of cells of another organism"/>
    <property type="evidence" value="ECO:0007669"/>
    <property type="project" value="TreeGrafter"/>
</dbReference>
<comment type="caution">
    <text evidence="4">The sequence shown here is derived from an EMBL/GenBank/DDBJ whole genome shotgun (WGS) entry which is preliminary data.</text>
</comment>
<dbReference type="PANTHER" id="PTHR15541:SF2">
    <property type="entry name" value="GRANULYSIN"/>
    <property type="match status" value="1"/>
</dbReference>
<dbReference type="Pfam" id="PF03489">
    <property type="entry name" value="SapB_2"/>
    <property type="match status" value="1"/>
</dbReference>
<dbReference type="PROSITE" id="PS50015">
    <property type="entry name" value="SAP_B"/>
    <property type="match status" value="1"/>
</dbReference>
<dbReference type="InterPro" id="IPR008139">
    <property type="entry name" value="SaposinB_dom"/>
</dbReference>
<evidence type="ECO:0000259" key="3">
    <source>
        <dbReference type="PROSITE" id="PS50015"/>
    </source>
</evidence>
<keyword evidence="1" id="KW-1015">Disulfide bond</keyword>
<feature type="chain" id="PRO_5038515034" description="Saposin B-type domain-containing protein" evidence="2">
    <location>
        <begin position="20"/>
        <end position="120"/>
    </location>
</feature>
<dbReference type="GO" id="GO:0006629">
    <property type="term" value="P:lipid metabolic process"/>
    <property type="evidence" value="ECO:0007669"/>
    <property type="project" value="InterPro"/>
</dbReference>
<dbReference type="Proteomes" id="UP000824219">
    <property type="component" value="Linkage Group LG09"/>
</dbReference>
<dbReference type="OrthoDB" id="69496at2759"/>
<evidence type="ECO:0000313" key="4">
    <source>
        <dbReference type="EMBL" id="KAG7328670.1"/>
    </source>
</evidence>
<sequence length="120" mass="13606">MQALFQLGVLLLILGAAQCKDQLLSDKDLEVYTYERDLQEEDGVPVKCNVCTKLVGQVLKMIGNEVSKNSIEEALNKVCEKLKLLESPCKKLINKYREKLVNIIMSEKKPHAVCKRIKLC</sequence>
<dbReference type="AlphaFoldDB" id="A0A9D3SMC4"/>
<protein>
    <recommendedName>
        <fullName evidence="3">Saposin B-type domain-containing protein</fullName>
    </recommendedName>
</protein>
<dbReference type="InterPro" id="IPR011001">
    <property type="entry name" value="Saposin-like"/>
</dbReference>
<dbReference type="SMART" id="SM00741">
    <property type="entry name" value="SapB"/>
    <property type="match status" value="1"/>
</dbReference>
<gene>
    <name evidence="4" type="ORF">KOW79_008614</name>
</gene>
<dbReference type="GO" id="GO:0044194">
    <property type="term" value="C:cytolytic granule"/>
    <property type="evidence" value="ECO:0007669"/>
    <property type="project" value="TreeGrafter"/>
</dbReference>
<dbReference type="GO" id="GO:0061844">
    <property type="term" value="P:antimicrobial humoral immune response mediated by antimicrobial peptide"/>
    <property type="evidence" value="ECO:0007669"/>
    <property type="project" value="TreeGrafter"/>
</dbReference>
<dbReference type="InterPro" id="IPR038847">
    <property type="entry name" value="Granulysin-like"/>
</dbReference>
<evidence type="ECO:0000313" key="5">
    <source>
        <dbReference type="Proteomes" id="UP000824219"/>
    </source>
</evidence>
<dbReference type="InterPro" id="IPR007856">
    <property type="entry name" value="SapB_1"/>
</dbReference>
<reference evidence="4 5" key="1">
    <citation type="submission" date="2021-06" db="EMBL/GenBank/DDBJ databases">
        <title>Chromosome-level genome assembly of the red-tail catfish (Hemibagrus wyckioides).</title>
        <authorList>
            <person name="Shao F."/>
        </authorList>
    </citation>
    <scope>NUCLEOTIDE SEQUENCE [LARGE SCALE GENOMIC DNA]</scope>
    <source>
        <strain evidence="4">EC202008001</strain>
        <tissue evidence="4">Blood</tissue>
    </source>
</reference>
<dbReference type="InterPro" id="IPR008138">
    <property type="entry name" value="SapB_2"/>
</dbReference>
<proteinExistence type="predicted"/>
<feature type="signal peptide" evidence="2">
    <location>
        <begin position="1"/>
        <end position="19"/>
    </location>
</feature>
<dbReference type="GO" id="GO:0042742">
    <property type="term" value="P:defense response to bacterium"/>
    <property type="evidence" value="ECO:0007669"/>
    <property type="project" value="InterPro"/>
</dbReference>
<organism evidence="4 5">
    <name type="scientific">Hemibagrus wyckioides</name>
    <dbReference type="NCBI Taxonomy" id="337641"/>
    <lineage>
        <taxon>Eukaryota</taxon>
        <taxon>Metazoa</taxon>
        <taxon>Chordata</taxon>
        <taxon>Craniata</taxon>
        <taxon>Vertebrata</taxon>
        <taxon>Euteleostomi</taxon>
        <taxon>Actinopterygii</taxon>
        <taxon>Neopterygii</taxon>
        <taxon>Teleostei</taxon>
        <taxon>Ostariophysi</taxon>
        <taxon>Siluriformes</taxon>
        <taxon>Bagridae</taxon>
        <taxon>Hemibagrus</taxon>
    </lineage>
</organism>
<feature type="domain" description="Saposin B-type" evidence="3">
    <location>
        <begin position="44"/>
        <end position="120"/>
    </location>
</feature>
<keyword evidence="5" id="KW-1185">Reference proteome</keyword>
<dbReference type="PANTHER" id="PTHR15541">
    <property type="entry name" value="GRANULYSIN RELATED"/>
    <property type="match status" value="1"/>
</dbReference>